<dbReference type="PANTHER" id="PTHR30290">
    <property type="entry name" value="PERIPLASMIC BINDING COMPONENT OF ABC TRANSPORTER"/>
    <property type="match status" value="1"/>
</dbReference>
<dbReference type="AlphaFoldDB" id="A0A0B2A6V7"/>
<evidence type="ECO:0000313" key="5">
    <source>
        <dbReference type="EMBL" id="KHK98805.1"/>
    </source>
</evidence>
<dbReference type="GO" id="GO:0043190">
    <property type="term" value="C:ATP-binding cassette (ABC) transporter complex"/>
    <property type="evidence" value="ECO:0007669"/>
    <property type="project" value="InterPro"/>
</dbReference>
<dbReference type="InterPro" id="IPR000914">
    <property type="entry name" value="SBP_5_dom"/>
</dbReference>
<dbReference type="InterPro" id="IPR030678">
    <property type="entry name" value="Peptide/Ni-bd"/>
</dbReference>
<dbReference type="Gene3D" id="3.10.105.10">
    <property type="entry name" value="Dipeptide-binding Protein, Domain 3"/>
    <property type="match status" value="1"/>
</dbReference>
<dbReference type="Gene3D" id="3.40.190.10">
    <property type="entry name" value="Periplasmic binding protein-like II"/>
    <property type="match status" value="1"/>
</dbReference>
<dbReference type="GO" id="GO:0042597">
    <property type="term" value="C:periplasmic space"/>
    <property type="evidence" value="ECO:0007669"/>
    <property type="project" value="UniProtKB-ARBA"/>
</dbReference>
<keyword evidence="3" id="KW-0732">Signal</keyword>
<keyword evidence="2" id="KW-0813">Transport</keyword>
<proteinExistence type="inferred from homology"/>
<dbReference type="CDD" id="cd00995">
    <property type="entry name" value="PBP2_NikA_DppA_OppA_like"/>
    <property type="match status" value="1"/>
</dbReference>
<organism evidence="5 6">
    <name type="scientific">Microbacterium mangrovi</name>
    <dbReference type="NCBI Taxonomy" id="1348253"/>
    <lineage>
        <taxon>Bacteria</taxon>
        <taxon>Bacillati</taxon>
        <taxon>Actinomycetota</taxon>
        <taxon>Actinomycetes</taxon>
        <taxon>Micrococcales</taxon>
        <taxon>Microbacteriaceae</taxon>
        <taxon>Microbacterium</taxon>
    </lineage>
</organism>
<dbReference type="InterPro" id="IPR039424">
    <property type="entry name" value="SBP_5"/>
</dbReference>
<dbReference type="PANTHER" id="PTHR30290:SF9">
    <property type="entry name" value="OLIGOPEPTIDE-BINDING PROTEIN APPA"/>
    <property type="match status" value="1"/>
</dbReference>
<dbReference type="Proteomes" id="UP000031030">
    <property type="component" value="Unassembled WGS sequence"/>
</dbReference>
<feature type="domain" description="Solute-binding protein family 5" evidence="4">
    <location>
        <begin position="87"/>
        <end position="449"/>
    </location>
</feature>
<evidence type="ECO:0000259" key="4">
    <source>
        <dbReference type="Pfam" id="PF00496"/>
    </source>
</evidence>
<dbReference type="SUPFAM" id="SSF53850">
    <property type="entry name" value="Periplasmic binding protein-like II"/>
    <property type="match status" value="1"/>
</dbReference>
<dbReference type="PIRSF" id="PIRSF002741">
    <property type="entry name" value="MppA"/>
    <property type="match status" value="1"/>
</dbReference>
<accession>A0A0B2A6V7</accession>
<dbReference type="RefSeq" id="WP_052226522.1">
    <property type="nucleotide sequence ID" value="NZ_JTDK01000006.1"/>
</dbReference>
<comment type="caution">
    <text evidence="5">The sequence shown here is derived from an EMBL/GenBank/DDBJ whole genome shotgun (WGS) entry which is preliminary data.</text>
</comment>
<protein>
    <recommendedName>
        <fullName evidence="4">Solute-binding protein family 5 domain-containing protein</fullName>
    </recommendedName>
</protein>
<name>A0A0B2A6V7_9MICO</name>
<evidence type="ECO:0000256" key="3">
    <source>
        <dbReference type="ARBA" id="ARBA00022729"/>
    </source>
</evidence>
<keyword evidence="6" id="KW-1185">Reference proteome</keyword>
<evidence type="ECO:0000256" key="2">
    <source>
        <dbReference type="ARBA" id="ARBA00022448"/>
    </source>
</evidence>
<comment type="similarity">
    <text evidence="1">Belongs to the bacterial solute-binding protein 5 family.</text>
</comment>
<dbReference type="GO" id="GO:0015833">
    <property type="term" value="P:peptide transport"/>
    <property type="evidence" value="ECO:0007669"/>
    <property type="project" value="TreeGrafter"/>
</dbReference>
<dbReference type="EMBL" id="JTDK01000006">
    <property type="protein sequence ID" value="KHK98805.1"/>
    <property type="molecule type" value="Genomic_DNA"/>
</dbReference>
<dbReference type="STRING" id="1348253.LK09_07920"/>
<evidence type="ECO:0000256" key="1">
    <source>
        <dbReference type="ARBA" id="ARBA00005695"/>
    </source>
</evidence>
<evidence type="ECO:0000313" key="6">
    <source>
        <dbReference type="Proteomes" id="UP000031030"/>
    </source>
</evidence>
<dbReference type="GO" id="GO:1904680">
    <property type="term" value="F:peptide transmembrane transporter activity"/>
    <property type="evidence" value="ECO:0007669"/>
    <property type="project" value="TreeGrafter"/>
</dbReference>
<sequence length="536" mass="57269">MVVTTMLPLVLAGCTSKDGAQSAADKSQYVSTTPKPSGDINSVNWGVAGSEPTSLDWIYDWDYGPSNLIEANLCEGLMRQNPDGSTTPGLATKVSSPNDTTYVYTIRDGVTFTDGSPLTADDVAFSLNRNLKASPPSYWGLWYQNVASIAATGRHEVTARLKSPDALFASVMTTPAGYVGEKKYIEQKGSSYGTAAGGVMCTGPYALESWDKGQSITLKANAHYWDKALEPRAKTFTFSFIPDPSALNSALLTGEVDGAWSMNVSSLKPLVNAKAGNLYLNKGTEVVGMQFNDLTTGPLSNPKIREALRALVDYQGITRGLLGGYAAPTKTAAPEPTWGYSKAIWAAGYKASGGASQDLTKARQLVKEAGAPTQPIVIAVSTDDQSVVSVATSIQASAKSVGLDIQVKSFPASEYTNLFYDPTARAGLNAFMSTVTVDTPDPLEIYYQAIPGSPYNYTGIKNSEWTNYLQEAIASTDDAKRATATVKAEEVVDKNVYSISLYSLDARVFLGKRITGVPVSSLSQWYYPWAATVGAR</sequence>
<reference evidence="5 6" key="1">
    <citation type="submission" date="2014-11" db="EMBL/GenBank/DDBJ databases">
        <title>Genome sequence of Microbacterium mangrovi MUSC 115(T).</title>
        <authorList>
            <person name="Lee L.-H."/>
        </authorList>
    </citation>
    <scope>NUCLEOTIDE SEQUENCE [LARGE SCALE GENOMIC DNA]</scope>
    <source>
        <strain evidence="5 6">MUSC 115</strain>
    </source>
</reference>
<dbReference type="Pfam" id="PF00496">
    <property type="entry name" value="SBP_bac_5"/>
    <property type="match status" value="1"/>
</dbReference>
<gene>
    <name evidence="5" type="ORF">LK09_07920</name>
</gene>